<feature type="region of interest" description="Disordered" evidence="6">
    <location>
        <begin position="96"/>
        <end position="117"/>
    </location>
</feature>
<keyword evidence="9" id="KW-1185">Reference proteome</keyword>
<dbReference type="InterPro" id="IPR042099">
    <property type="entry name" value="ANL_N_sf"/>
</dbReference>
<evidence type="ECO:0000256" key="1">
    <source>
        <dbReference type="ARBA" id="ARBA00006432"/>
    </source>
</evidence>
<dbReference type="PANTHER" id="PTHR43272:SF32">
    <property type="entry name" value="AMP-DEPENDENT SYNTHETASE_LIGASE DOMAIN-CONTAINING PROTEIN"/>
    <property type="match status" value="1"/>
</dbReference>
<dbReference type="SUPFAM" id="SSF56801">
    <property type="entry name" value="Acetyl-CoA synthetase-like"/>
    <property type="match status" value="1"/>
</dbReference>
<dbReference type="Pfam" id="PF23562">
    <property type="entry name" value="AMP-binding_C_3"/>
    <property type="match status" value="1"/>
</dbReference>
<evidence type="ECO:0000313" key="8">
    <source>
        <dbReference type="EMBL" id="SDN52531.1"/>
    </source>
</evidence>
<dbReference type="GO" id="GO:0004467">
    <property type="term" value="F:long-chain fatty acid-CoA ligase activity"/>
    <property type="evidence" value="ECO:0007669"/>
    <property type="project" value="TreeGrafter"/>
</dbReference>
<keyword evidence="4" id="KW-0443">Lipid metabolism</keyword>
<dbReference type="GO" id="GO:0005524">
    <property type="term" value="F:ATP binding"/>
    <property type="evidence" value="ECO:0007669"/>
    <property type="project" value="UniProtKB-KW"/>
</dbReference>
<comment type="similarity">
    <text evidence="1">Belongs to the ATP-dependent AMP-binding enzyme family.</text>
</comment>
<gene>
    <name evidence="8" type="ORF">SAMN04489726_7008</name>
</gene>
<dbReference type="InterPro" id="IPR000873">
    <property type="entry name" value="AMP-dep_synth/lig_dom"/>
</dbReference>
<dbReference type="GO" id="GO:0016020">
    <property type="term" value="C:membrane"/>
    <property type="evidence" value="ECO:0007669"/>
    <property type="project" value="TreeGrafter"/>
</dbReference>
<dbReference type="Proteomes" id="UP000183376">
    <property type="component" value="Chromosome I"/>
</dbReference>
<dbReference type="eggNOG" id="COG1022">
    <property type="taxonomic scope" value="Bacteria"/>
</dbReference>
<organism evidence="8 9">
    <name type="scientific">Allokutzneria albata</name>
    <name type="common">Kibdelosporangium albatum</name>
    <dbReference type="NCBI Taxonomy" id="211114"/>
    <lineage>
        <taxon>Bacteria</taxon>
        <taxon>Bacillati</taxon>
        <taxon>Actinomycetota</taxon>
        <taxon>Actinomycetes</taxon>
        <taxon>Pseudonocardiales</taxon>
        <taxon>Pseudonocardiaceae</taxon>
        <taxon>Allokutzneria</taxon>
    </lineage>
</organism>
<evidence type="ECO:0000256" key="6">
    <source>
        <dbReference type="SAM" id="MobiDB-lite"/>
    </source>
</evidence>
<dbReference type="AlphaFoldDB" id="A0A1H0C3Q4"/>
<reference evidence="8 9" key="1">
    <citation type="submission" date="2016-10" db="EMBL/GenBank/DDBJ databases">
        <authorList>
            <person name="de Groot N.N."/>
        </authorList>
    </citation>
    <scope>NUCLEOTIDE SEQUENCE [LARGE SCALE GENOMIC DNA]</scope>
    <source>
        <strain evidence="8 9">DSM 44149</strain>
    </source>
</reference>
<dbReference type="CDD" id="cd05907">
    <property type="entry name" value="VL_LC_FACS_like"/>
    <property type="match status" value="1"/>
</dbReference>
<feature type="domain" description="AMP-dependent synthetase/ligase" evidence="7">
    <location>
        <begin position="107"/>
        <end position="325"/>
    </location>
</feature>
<keyword evidence="3" id="KW-0276">Fatty acid metabolism</keyword>
<evidence type="ECO:0000256" key="5">
    <source>
        <dbReference type="ARBA" id="ARBA00032875"/>
    </source>
</evidence>
<feature type="domain" description="AMP-dependent synthetase/ligase" evidence="7">
    <location>
        <begin position="5"/>
        <end position="99"/>
    </location>
</feature>
<evidence type="ECO:0000256" key="4">
    <source>
        <dbReference type="ARBA" id="ARBA00023098"/>
    </source>
</evidence>
<accession>A0A1H0C3Q4</accession>
<dbReference type="OrthoDB" id="9803968at2"/>
<dbReference type="Pfam" id="PF00501">
    <property type="entry name" value="AMP-binding"/>
    <property type="match status" value="2"/>
</dbReference>
<evidence type="ECO:0000256" key="3">
    <source>
        <dbReference type="ARBA" id="ARBA00022832"/>
    </source>
</evidence>
<dbReference type="EMBL" id="LT629701">
    <property type="protein sequence ID" value="SDN52531.1"/>
    <property type="molecule type" value="Genomic_DNA"/>
</dbReference>
<evidence type="ECO:0000313" key="9">
    <source>
        <dbReference type="Proteomes" id="UP000183376"/>
    </source>
</evidence>
<evidence type="ECO:0000256" key="2">
    <source>
        <dbReference type="ARBA" id="ARBA00022598"/>
    </source>
</evidence>
<evidence type="ECO:0000259" key="7">
    <source>
        <dbReference type="Pfam" id="PF00501"/>
    </source>
</evidence>
<dbReference type="RefSeq" id="WP_052406696.1">
    <property type="nucleotide sequence ID" value="NZ_JOEF01000001.1"/>
</dbReference>
<proteinExistence type="inferred from homology"/>
<dbReference type="Gene3D" id="3.40.50.12780">
    <property type="entry name" value="N-terminal domain of ligase-like"/>
    <property type="match status" value="1"/>
</dbReference>
<dbReference type="STRING" id="211114.SAMN04489726_7008"/>
<sequence length="500" mass="54662">MVDGEHTALRFKRDGQWREMSYSELEDEVAQVAGGLVAQGIRPGDRVAVLGQTSPEWTICDLAIDRIGAVCVPIYPTSSRQEREWVLSDSGARMLITPPDDLPRGEPVAPVPRGEDEPSTIIYTSGTTDPAKGCLLTSGNLRAARESLDSLISTGVGDVVYLYLPLAHLFARMTQMMTLTRGATLAYFGGDIREIVTELTEVKPTHLPSVPRLFEKVYAKVTAFTEGMDRERVHSLVRAAFGGRLREALTGAAPIAPEILEFFAACGVPVYEAYGMTESTAVISANAPGAVRFGSVGRPLPGVEVHIAEDGEVLAKGRNVFQGYHRDDTASREALHDGWLHTGDLGALDDDGYLYITGRKKDLIITSGGKNISPANLENDLRRSRWISHAVMHGDRMPYAVALITLDAEEILPWAKENGLPEDIVELARHPRVLGMVGEVVTEANSAYSPPERIRRFAVLGHDFSQESGELTPTMKLRRKVVHDRYSALFTALYGGNLRS</sequence>
<name>A0A1H0C3Q4_ALLAB</name>
<dbReference type="PANTHER" id="PTHR43272">
    <property type="entry name" value="LONG-CHAIN-FATTY-ACID--COA LIGASE"/>
    <property type="match status" value="1"/>
</dbReference>
<keyword evidence="2" id="KW-0436">Ligase</keyword>
<protein>
    <recommendedName>
        <fullName evidence="5">Acyl-CoA synthetase</fullName>
    </recommendedName>
</protein>